<dbReference type="Proteomes" id="UP000315133">
    <property type="component" value="Unassembled WGS sequence"/>
</dbReference>
<dbReference type="GO" id="GO:0016791">
    <property type="term" value="F:phosphatase activity"/>
    <property type="evidence" value="ECO:0007669"/>
    <property type="project" value="UniProtKB-ARBA"/>
</dbReference>
<comment type="caution">
    <text evidence="2">The sequence shown here is derived from an EMBL/GenBank/DDBJ whole genome shotgun (WGS) entry which is preliminary data.</text>
</comment>
<dbReference type="SUPFAM" id="SSF56784">
    <property type="entry name" value="HAD-like"/>
    <property type="match status" value="1"/>
</dbReference>
<reference evidence="2 3" key="1">
    <citation type="submission" date="2019-06" db="EMBL/GenBank/DDBJ databases">
        <title>Sequencing the genomes of 1000 actinobacteria strains.</title>
        <authorList>
            <person name="Klenk H.-P."/>
        </authorList>
    </citation>
    <scope>NUCLEOTIDE SEQUENCE [LARGE SCALE GENOMIC DNA]</scope>
    <source>
        <strain evidence="2 3">DSM 12362</strain>
    </source>
</reference>
<proteinExistence type="predicted"/>
<keyword evidence="3" id="KW-1185">Reference proteome</keyword>
<feature type="region of interest" description="Disordered" evidence="1">
    <location>
        <begin position="1"/>
        <end position="26"/>
    </location>
</feature>
<dbReference type="Gene3D" id="3.40.50.1000">
    <property type="entry name" value="HAD superfamily/HAD-like"/>
    <property type="match status" value="1"/>
</dbReference>
<dbReference type="GO" id="GO:0000287">
    <property type="term" value="F:magnesium ion binding"/>
    <property type="evidence" value="ECO:0007669"/>
    <property type="project" value="TreeGrafter"/>
</dbReference>
<organism evidence="2 3">
    <name type="scientific">Ornithinimicrobium humiphilum</name>
    <dbReference type="NCBI Taxonomy" id="125288"/>
    <lineage>
        <taxon>Bacteria</taxon>
        <taxon>Bacillati</taxon>
        <taxon>Actinomycetota</taxon>
        <taxon>Actinomycetes</taxon>
        <taxon>Micrococcales</taxon>
        <taxon>Ornithinimicrobiaceae</taxon>
        <taxon>Ornithinimicrobium</taxon>
    </lineage>
</organism>
<dbReference type="PANTHER" id="PTHR10000:SF8">
    <property type="entry name" value="HAD SUPERFAMILY HYDROLASE-LIKE, TYPE 3"/>
    <property type="match status" value="1"/>
</dbReference>
<dbReference type="Pfam" id="PF08282">
    <property type="entry name" value="Hydrolase_3"/>
    <property type="match status" value="2"/>
</dbReference>
<dbReference type="EMBL" id="VFPU01000001">
    <property type="protein sequence ID" value="TQM95381.1"/>
    <property type="molecule type" value="Genomic_DNA"/>
</dbReference>
<sequence>MPGRPPEARLGGVSSAQTTPTDTRHPVRDSALLVALDVDGTLIHHDGAISPRVLDVVRRLDALPHVHVVVATGRSTVATWPILEEFGLLTPGRPVVCSNGAVTVEVDPEGEGGFRILDVVTFDPAPAVSLLRRELPDALIAVEEIGVGFKVSTPFPPGELMGEETVVPMEELLVDPVTRVTIRDPSSTSEEFSALVERMGLHGVGYAVGWSAWLDLAPEGVSKASALEQVRRRLGVEPYRTVAAGDQRNDVEMLQWAACGYAMGQAPPEVVAAADRVTGPVEEDGLADALEEVLAELA</sequence>
<dbReference type="Gene3D" id="3.30.1240.10">
    <property type="match status" value="1"/>
</dbReference>
<dbReference type="GO" id="GO:0005829">
    <property type="term" value="C:cytosol"/>
    <property type="evidence" value="ECO:0007669"/>
    <property type="project" value="TreeGrafter"/>
</dbReference>
<dbReference type="OrthoDB" id="3180855at2"/>
<protein>
    <submittedName>
        <fullName evidence="2">Hydroxymethylpyrimidine pyrophosphatase-like HAD family hydrolase</fullName>
    </submittedName>
</protein>
<evidence type="ECO:0000313" key="3">
    <source>
        <dbReference type="Proteomes" id="UP000315133"/>
    </source>
</evidence>
<evidence type="ECO:0000256" key="1">
    <source>
        <dbReference type="SAM" id="MobiDB-lite"/>
    </source>
</evidence>
<dbReference type="PANTHER" id="PTHR10000">
    <property type="entry name" value="PHOSPHOSERINE PHOSPHATASE"/>
    <property type="match status" value="1"/>
</dbReference>
<gene>
    <name evidence="2" type="ORF">FB476_0222</name>
</gene>
<dbReference type="InterPro" id="IPR036412">
    <property type="entry name" value="HAD-like_sf"/>
</dbReference>
<accession>A0A543KJX3</accession>
<name>A0A543KJX3_9MICO</name>
<dbReference type="AlphaFoldDB" id="A0A543KJX3"/>
<evidence type="ECO:0000313" key="2">
    <source>
        <dbReference type="EMBL" id="TQM95381.1"/>
    </source>
</evidence>
<keyword evidence="2" id="KW-0378">Hydrolase</keyword>
<dbReference type="InterPro" id="IPR023214">
    <property type="entry name" value="HAD_sf"/>
</dbReference>